<proteinExistence type="predicted"/>
<dbReference type="PANTHER" id="PTHR38340:SF1">
    <property type="entry name" value="S-LAYER PROTEIN"/>
    <property type="match status" value="1"/>
</dbReference>
<reference evidence="4" key="1">
    <citation type="submission" date="2022-11" db="EMBL/GenBank/DDBJ databases">
        <authorList>
            <person name="Kamali M."/>
            <person name="Peak L."/>
            <person name="Go Y.Y."/>
            <person name="Balasuriya U.B.R."/>
            <person name="Carossino M."/>
        </authorList>
    </citation>
    <scope>NUCLEOTIDE SEQUENCE</scope>
    <source>
        <strain evidence="4">4524</strain>
    </source>
</reference>
<dbReference type="RefSeq" id="WP_275217503.1">
    <property type="nucleotide sequence ID" value="NZ_JAPHVQ010000003.1"/>
</dbReference>
<evidence type="ECO:0000313" key="4">
    <source>
        <dbReference type="EMBL" id="MDE8034308.1"/>
    </source>
</evidence>
<dbReference type="GO" id="GO:0005509">
    <property type="term" value="F:calcium ion binding"/>
    <property type="evidence" value="ECO:0007669"/>
    <property type="project" value="InterPro"/>
</dbReference>
<dbReference type="GO" id="GO:0005576">
    <property type="term" value="C:extracellular region"/>
    <property type="evidence" value="ECO:0007669"/>
    <property type="project" value="UniProtKB-SubCell"/>
</dbReference>
<name>A0A9X4G393_ACTEU</name>
<dbReference type="PANTHER" id="PTHR38340">
    <property type="entry name" value="S-LAYER PROTEIN"/>
    <property type="match status" value="1"/>
</dbReference>
<comment type="subcellular location">
    <subcellularLocation>
        <location evidence="1">Secreted</location>
    </subcellularLocation>
</comment>
<comment type="caution">
    <text evidence="4">The sequence shown here is derived from an EMBL/GenBank/DDBJ whole genome shotgun (WGS) entry which is preliminary data.</text>
</comment>
<dbReference type="SUPFAM" id="SSF51120">
    <property type="entry name" value="beta-Roll"/>
    <property type="match status" value="3"/>
</dbReference>
<sequence length="561" mass="59770">MTTVFTKGQGSLAVSTTENIQLVGYKAADLSASMFSRLANNLVITLDSRGSDKIIVTNYLTETDSALTIQFDDAILTGMELDTYIVNNTAITSYIGYDGTKFSDTLTAPVTDYGRGSDYRKISGLAGDDTVIGSAKANPLYGNEGNDTLIGNAGYDEFFGGEGTDTYIFAKGHEGDKIQSETNANETTILKFIGANLADLVLRVDFKNLIIQVYGDTSDSVTITDYFANKQPITFVFEDRTITLEEYLEANSTFKEDLTVNIIDGTSASETLTGTEANDIIHSQGGKDIVMALAGDDQATTIKKSAATLFYMASGNDIAIGGDSNDRFYLGAGNDKAQGNNGNDIIYGDDDSEAIKATEGGNDIIYGGNGADQIYGQFGDDILYGNQDSNPSSTMRNPDNDMIDGGDGNDLLFGGVGHDNLFGGAGDDVLNGESGDQYFSQGDDYLSGDWGADSYVFSGAFGYDVVADRGASDNSEIDVISFTDLNLNDVLFSLNGTNLLISVINNSKNFVEVVDFATDAANHIEQFNFKDQIGVGISLVEYEGAMTVQVNLPAATTAEII</sequence>
<keyword evidence="5" id="KW-1185">Reference proteome</keyword>
<evidence type="ECO:0000256" key="1">
    <source>
        <dbReference type="ARBA" id="ARBA00004613"/>
    </source>
</evidence>
<dbReference type="InterPro" id="IPR050557">
    <property type="entry name" value="RTX_toxin/Mannuronan_C5-epim"/>
</dbReference>
<dbReference type="Proteomes" id="UP001142444">
    <property type="component" value="Unassembled WGS sequence"/>
</dbReference>
<dbReference type="Gene3D" id="2.150.10.10">
    <property type="entry name" value="Serralysin-like metalloprotease, C-terminal"/>
    <property type="match status" value="3"/>
</dbReference>
<dbReference type="InterPro" id="IPR011049">
    <property type="entry name" value="Serralysin-like_metalloprot_C"/>
</dbReference>
<gene>
    <name evidence="4" type="ORF">OQ257_03885</name>
</gene>
<dbReference type="InterPro" id="IPR018511">
    <property type="entry name" value="Hemolysin-typ_Ca-bd_CS"/>
</dbReference>
<evidence type="ECO:0000313" key="5">
    <source>
        <dbReference type="Proteomes" id="UP001142444"/>
    </source>
</evidence>
<evidence type="ECO:0000256" key="2">
    <source>
        <dbReference type="ARBA" id="ARBA00022525"/>
    </source>
</evidence>
<reference evidence="4" key="2">
    <citation type="journal article" date="2023" name="Pathogens">
        <title>Pathological Features and Genomic Characterization of an Actinobacillus equuli subsp. equuli Bearing Unique Virulence-Associated Genes from an Adult Horse with Pleuropneumonia.</title>
        <authorList>
            <person name="Kamali M."/>
            <person name="Carossino M."/>
            <person name="Del Piero F."/>
            <person name="Peak L."/>
            <person name="Mitchell M.S."/>
            <person name="Willette J."/>
            <person name="Baker R."/>
            <person name="Li F."/>
            <person name="Kenez A."/>
            <person name="Balasuriya U.B.R."/>
            <person name="Go Y.Y."/>
        </authorList>
    </citation>
    <scope>NUCLEOTIDE SEQUENCE</scope>
    <source>
        <strain evidence="4">4524</strain>
    </source>
</reference>
<dbReference type="PROSITE" id="PS00330">
    <property type="entry name" value="HEMOLYSIN_CALCIUM"/>
    <property type="match status" value="2"/>
</dbReference>
<evidence type="ECO:0000256" key="3">
    <source>
        <dbReference type="ARBA" id="ARBA00022837"/>
    </source>
</evidence>
<accession>A0A9X4G393</accession>
<dbReference type="EMBL" id="JAPHVQ010000003">
    <property type="protein sequence ID" value="MDE8034308.1"/>
    <property type="molecule type" value="Genomic_DNA"/>
</dbReference>
<dbReference type="PRINTS" id="PR00313">
    <property type="entry name" value="CABNDNGRPT"/>
</dbReference>
<keyword evidence="3" id="KW-0106">Calcium</keyword>
<organism evidence="4 5">
    <name type="scientific">Actinobacillus equuli subsp. equuli</name>
    <dbReference type="NCBI Taxonomy" id="202947"/>
    <lineage>
        <taxon>Bacteria</taxon>
        <taxon>Pseudomonadati</taxon>
        <taxon>Pseudomonadota</taxon>
        <taxon>Gammaproteobacteria</taxon>
        <taxon>Pasteurellales</taxon>
        <taxon>Pasteurellaceae</taxon>
        <taxon>Actinobacillus</taxon>
    </lineage>
</organism>
<protein>
    <submittedName>
        <fullName evidence="4">Uncharacterized protein</fullName>
    </submittedName>
</protein>
<dbReference type="AlphaFoldDB" id="A0A9X4G393"/>
<keyword evidence="2" id="KW-0964">Secreted</keyword>
<dbReference type="Pfam" id="PF00353">
    <property type="entry name" value="HemolysinCabind"/>
    <property type="match status" value="6"/>
</dbReference>
<dbReference type="InterPro" id="IPR001343">
    <property type="entry name" value="Hemolysn_Ca-bd"/>
</dbReference>